<accession>A0AAD7EX32</accession>
<evidence type="ECO:0008006" key="3">
    <source>
        <dbReference type="Google" id="ProtNLM"/>
    </source>
</evidence>
<dbReference type="EMBL" id="JARIHO010000008">
    <property type="protein sequence ID" value="KAJ7356850.1"/>
    <property type="molecule type" value="Genomic_DNA"/>
</dbReference>
<dbReference type="AlphaFoldDB" id="A0AAD7EX32"/>
<keyword evidence="2" id="KW-1185">Reference proteome</keyword>
<evidence type="ECO:0000313" key="2">
    <source>
        <dbReference type="Proteomes" id="UP001218218"/>
    </source>
</evidence>
<protein>
    <recommendedName>
        <fullName evidence="3">F-box domain-containing protein</fullName>
    </recommendedName>
</protein>
<reference evidence="1" key="1">
    <citation type="submission" date="2023-03" db="EMBL/GenBank/DDBJ databases">
        <title>Massive genome expansion in bonnet fungi (Mycena s.s.) driven by repeated elements and novel gene families across ecological guilds.</title>
        <authorList>
            <consortium name="Lawrence Berkeley National Laboratory"/>
            <person name="Harder C.B."/>
            <person name="Miyauchi S."/>
            <person name="Viragh M."/>
            <person name="Kuo A."/>
            <person name="Thoen E."/>
            <person name="Andreopoulos B."/>
            <person name="Lu D."/>
            <person name="Skrede I."/>
            <person name="Drula E."/>
            <person name="Henrissat B."/>
            <person name="Morin E."/>
            <person name="Kohler A."/>
            <person name="Barry K."/>
            <person name="LaButti K."/>
            <person name="Morin E."/>
            <person name="Salamov A."/>
            <person name="Lipzen A."/>
            <person name="Mereny Z."/>
            <person name="Hegedus B."/>
            <person name="Baldrian P."/>
            <person name="Stursova M."/>
            <person name="Weitz H."/>
            <person name="Taylor A."/>
            <person name="Grigoriev I.V."/>
            <person name="Nagy L.G."/>
            <person name="Martin F."/>
            <person name="Kauserud H."/>
        </authorList>
    </citation>
    <scope>NUCLEOTIDE SEQUENCE</scope>
    <source>
        <strain evidence="1">CBHHK002</strain>
    </source>
</reference>
<organism evidence="1 2">
    <name type="scientific">Mycena albidolilacea</name>
    <dbReference type="NCBI Taxonomy" id="1033008"/>
    <lineage>
        <taxon>Eukaryota</taxon>
        <taxon>Fungi</taxon>
        <taxon>Dikarya</taxon>
        <taxon>Basidiomycota</taxon>
        <taxon>Agaricomycotina</taxon>
        <taxon>Agaricomycetes</taxon>
        <taxon>Agaricomycetidae</taxon>
        <taxon>Agaricales</taxon>
        <taxon>Marasmiineae</taxon>
        <taxon>Mycenaceae</taxon>
        <taxon>Mycena</taxon>
    </lineage>
</organism>
<sequence length="428" mass="47555">MSAPTTTISSLPYELLVAIAVAGQENRVTESDWGIGSTTSKSEWTLSQVSHRFRDVIVGAPALWTLIETDFISEGSVEILKLYFQRSRASKLSVILLEPSEAKDGLLRERVTEIILPQVHRIQRLKIVWDLDQEMLGPFRDVAVPHLEHLEIVYRGDEVAVRAPVAMFWSGASRLTFLKIVRSTLQLSPQPSWMASITHLELLGDYDPDIYLAAVTAQCPSLTRLHLDITYVPPDANRFHIPTLKFLYISIQDNERADYLSHIVALFDAPALAELILNGSHGDQVAFLLCLKSLPQSSFPVLTSISFICTGSCSCETEPGFPYHPLSPPPVIFPALSHLILINQCHAYSLIKDIFGPASHPWPPLKTITLGAKDNSNGSFEGLGAALEDAVKSKRQRGEPVPEVQLFRVVSSLEDWDENSPVDVERSW</sequence>
<proteinExistence type="predicted"/>
<dbReference type="SUPFAM" id="SSF52047">
    <property type="entry name" value="RNI-like"/>
    <property type="match status" value="1"/>
</dbReference>
<gene>
    <name evidence="1" type="ORF">DFH08DRAFT_467250</name>
</gene>
<evidence type="ECO:0000313" key="1">
    <source>
        <dbReference type="EMBL" id="KAJ7356850.1"/>
    </source>
</evidence>
<name>A0AAD7EX32_9AGAR</name>
<comment type="caution">
    <text evidence="1">The sequence shown here is derived from an EMBL/GenBank/DDBJ whole genome shotgun (WGS) entry which is preliminary data.</text>
</comment>
<dbReference type="Proteomes" id="UP001218218">
    <property type="component" value="Unassembled WGS sequence"/>
</dbReference>